<dbReference type="CDD" id="cd00190">
    <property type="entry name" value="Tryp_SPc"/>
    <property type="match status" value="1"/>
</dbReference>
<dbReference type="AlphaFoldDB" id="A0A1B6GUP0"/>
<dbReference type="InterPro" id="IPR033116">
    <property type="entry name" value="TRYPSIN_SER"/>
</dbReference>
<evidence type="ECO:0000256" key="2">
    <source>
        <dbReference type="ARBA" id="ARBA00022670"/>
    </source>
</evidence>
<evidence type="ECO:0000256" key="6">
    <source>
        <dbReference type="RuleBase" id="RU363034"/>
    </source>
</evidence>
<keyword evidence="3 6" id="KW-0378">Hydrolase</keyword>
<evidence type="ECO:0000256" key="1">
    <source>
        <dbReference type="ARBA" id="ARBA00007664"/>
    </source>
</evidence>
<dbReference type="InterPro" id="IPR001314">
    <property type="entry name" value="Peptidase_S1A"/>
</dbReference>
<accession>A0A1B6GUP0</accession>
<dbReference type="SMART" id="SM00020">
    <property type="entry name" value="Tryp_SPc"/>
    <property type="match status" value="1"/>
</dbReference>
<dbReference type="InterPro" id="IPR050430">
    <property type="entry name" value="Peptidase_S1"/>
</dbReference>
<evidence type="ECO:0000256" key="3">
    <source>
        <dbReference type="ARBA" id="ARBA00022801"/>
    </source>
</evidence>
<keyword evidence="5" id="KW-1015">Disulfide bond</keyword>
<evidence type="ECO:0000256" key="4">
    <source>
        <dbReference type="ARBA" id="ARBA00022825"/>
    </source>
</evidence>
<evidence type="ECO:0000259" key="8">
    <source>
        <dbReference type="PROSITE" id="PS50240"/>
    </source>
</evidence>
<comment type="similarity">
    <text evidence="1">Belongs to the peptidase S1 family.</text>
</comment>
<feature type="non-terminal residue" evidence="9">
    <location>
        <position position="1"/>
    </location>
</feature>
<dbReference type="PROSITE" id="PS00134">
    <property type="entry name" value="TRYPSIN_HIS"/>
    <property type="match status" value="1"/>
</dbReference>
<dbReference type="InterPro" id="IPR009003">
    <property type="entry name" value="Peptidase_S1_PA"/>
</dbReference>
<dbReference type="PANTHER" id="PTHR24276">
    <property type="entry name" value="POLYSERASE-RELATED"/>
    <property type="match status" value="1"/>
</dbReference>
<dbReference type="InterPro" id="IPR001254">
    <property type="entry name" value="Trypsin_dom"/>
</dbReference>
<proteinExistence type="inferred from homology"/>
<keyword evidence="4 6" id="KW-0720">Serine protease</keyword>
<evidence type="ECO:0000313" key="9">
    <source>
        <dbReference type="EMBL" id="JAS66160.1"/>
    </source>
</evidence>
<feature type="chain" id="PRO_5008583891" description="Peptidase S1 domain-containing protein" evidence="7">
    <location>
        <begin position="18"/>
        <end position="236"/>
    </location>
</feature>
<feature type="non-terminal residue" evidence="9">
    <location>
        <position position="236"/>
    </location>
</feature>
<evidence type="ECO:0000256" key="5">
    <source>
        <dbReference type="ARBA" id="ARBA00023157"/>
    </source>
</evidence>
<reference evidence="9" key="1">
    <citation type="submission" date="2015-11" db="EMBL/GenBank/DDBJ databases">
        <title>De novo transcriptome assembly of four potential Pierce s Disease insect vectors from Arizona vineyards.</title>
        <authorList>
            <person name="Tassone E.E."/>
        </authorList>
    </citation>
    <scope>NUCLEOTIDE SEQUENCE</scope>
</reference>
<feature type="domain" description="Peptidase S1" evidence="8">
    <location>
        <begin position="13"/>
        <end position="236"/>
    </location>
</feature>
<protein>
    <recommendedName>
        <fullName evidence="8">Peptidase S1 domain-containing protein</fullName>
    </recommendedName>
</protein>
<keyword evidence="7" id="KW-0732">Signal</keyword>
<dbReference type="Gene3D" id="2.40.10.10">
    <property type="entry name" value="Trypsin-like serine proteases"/>
    <property type="match status" value="1"/>
</dbReference>
<dbReference type="GO" id="GO:0006508">
    <property type="term" value="P:proteolysis"/>
    <property type="evidence" value="ECO:0007669"/>
    <property type="project" value="UniProtKB-KW"/>
</dbReference>
<feature type="signal peptide" evidence="7">
    <location>
        <begin position="1"/>
        <end position="17"/>
    </location>
</feature>
<sequence length="236" mass="25764">FILKVLFSLLECCTGLSAPTLARIGDVPYSVAVLYKGKVCSGAILHPQWVLTAAHCVFQAARVSSNHSVVKVVAGSVKAHPNQQWNNSVMQVRVCESVLIHPSYTKQWAENDIALIKLNENLAMSKAVNTIQLADVDWGNSTMECEIPGYGRLQKGISSNLDNHLKIHRMTITRPCPCESELIKEKGIQRVRNWLCGKIEPHSGPCKGDSGSPLVCGGRLRGVTSGTFYIHDPATC</sequence>
<dbReference type="GO" id="GO:0004252">
    <property type="term" value="F:serine-type endopeptidase activity"/>
    <property type="evidence" value="ECO:0007669"/>
    <property type="project" value="InterPro"/>
</dbReference>
<organism evidence="9">
    <name type="scientific">Cuerna arida</name>
    <dbReference type="NCBI Taxonomy" id="1464854"/>
    <lineage>
        <taxon>Eukaryota</taxon>
        <taxon>Metazoa</taxon>
        <taxon>Ecdysozoa</taxon>
        <taxon>Arthropoda</taxon>
        <taxon>Hexapoda</taxon>
        <taxon>Insecta</taxon>
        <taxon>Pterygota</taxon>
        <taxon>Neoptera</taxon>
        <taxon>Paraneoptera</taxon>
        <taxon>Hemiptera</taxon>
        <taxon>Auchenorrhyncha</taxon>
        <taxon>Membracoidea</taxon>
        <taxon>Cicadellidae</taxon>
        <taxon>Cicadellinae</taxon>
        <taxon>Proconiini</taxon>
        <taxon>Cuerna</taxon>
    </lineage>
</organism>
<dbReference type="PROSITE" id="PS00135">
    <property type="entry name" value="TRYPSIN_SER"/>
    <property type="match status" value="1"/>
</dbReference>
<dbReference type="SUPFAM" id="SSF50494">
    <property type="entry name" value="Trypsin-like serine proteases"/>
    <property type="match status" value="1"/>
</dbReference>
<name>A0A1B6GUP0_9HEMI</name>
<keyword evidence="2 6" id="KW-0645">Protease</keyword>
<gene>
    <name evidence="9" type="ORF">g.11136</name>
</gene>
<dbReference type="InterPro" id="IPR018114">
    <property type="entry name" value="TRYPSIN_HIS"/>
</dbReference>
<evidence type="ECO:0000256" key="7">
    <source>
        <dbReference type="SAM" id="SignalP"/>
    </source>
</evidence>
<dbReference type="EMBL" id="GECZ01003609">
    <property type="protein sequence ID" value="JAS66160.1"/>
    <property type="molecule type" value="Transcribed_RNA"/>
</dbReference>
<dbReference type="FunFam" id="2.40.10.10:FF:000068">
    <property type="entry name" value="transmembrane protease serine 2"/>
    <property type="match status" value="1"/>
</dbReference>
<dbReference type="PRINTS" id="PR00722">
    <property type="entry name" value="CHYMOTRYPSIN"/>
</dbReference>
<dbReference type="PROSITE" id="PS50240">
    <property type="entry name" value="TRYPSIN_DOM"/>
    <property type="match status" value="1"/>
</dbReference>
<dbReference type="InterPro" id="IPR043504">
    <property type="entry name" value="Peptidase_S1_PA_chymotrypsin"/>
</dbReference>
<dbReference type="Pfam" id="PF00089">
    <property type="entry name" value="Trypsin"/>
    <property type="match status" value="1"/>
</dbReference>
<dbReference type="PANTHER" id="PTHR24276:SF98">
    <property type="entry name" value="FI18310P1-RELATED"/>
    <property type="match status" value="1"/>
</dbReference>